<gene>
    <name evidence="1" type="ORF">NCTC9128_00515</name>
</gene>
<dbReference type="AlphaFoldDB" id="A0A2X3E5Z7"/>
<evidence type="ECO:0000313" key="1">
    <source>
        <dbReference type="EMBL" id="SQC05930.1"/>
    </source>
</evidence>
<name>A0A2X3E5Z7_KLEPN</name>
<reference evidence="1 2" key="1">
    <citation type="submission" date="2018-06" db="EMBL/GenBank/DDBJ databases">
        <authorList>
            <consortium name="Pathogen Informatics"/>
            <person name="Doyle S."/>
        </authorList>
    </citation>
    <scope>NUCLEOTIDE SEQUENCE [LARGE SCALE GENOMIC DNA]</scope>
    <source>
        <strain evidence="1 2">NCTC9128</strain>
    </source>
</reference>
<evidence type="ECO:0000313" key="2">
    <source>
        <dbReference type="Proteomes" id="UP000251088"/>
    </source>
</evidence>
<proteinExistence type="predicted"/>
<organism evidence="1 2">
    <name type="scientific">Klebsiella pneumoniae</name>
    <dbReference type="NCBI Taxonomy" id="573"/>
    <lineage>
        <taxon>Bacteria</taxon>
        <taxon>Pseudomonadati</taxon>
        <taxon>Pseudomonadota</taxon>
        <taxon>Gammaproteobacteria</taxon>
        <taxon>Enterobacterales</taxon>
        <taxon>Enterobacteriaceae</taxon>
        <taxon>Klebsiella/Raoultella group</taxon>
        <taxon>Klebsiella</taxon>
        <taxon>Klebsiella pneumoniae complex</taxon>
    </lineage>
</organism>
<dbReference type="EMBL" id="UAWN01000002">
    <property type="protein sequence ID" value="SQC05930.1"/>
    <property type="molecule type" value="Genomic_DNA"/>
</dbReference>
<protein>
    <submittedName>
        <fullName evidence="1">YadA</fullName>
    </submittedName>
</protein>
<accession>A0A2X3E5Z7</accession>
<sequence>MPYKKASVFEDPVYLSPLSDFTQSADKDCTRKGIAGLTFIQPCLYASTQGRLPEPVMAVKRLCNALFGRTGSQWLIVEVFGEKGRQHRSTDSNPEAVEKMVRHVINPVTPDNLEDTG</sequence>
<dbReference type="Proteomes" id="UP000251088">
    <property type="component" value="Unassembled WGS sequence"/>
</dbReference>